<evidence type="ECO:0000313" key="4">
    <source>
        <dbReference type="Proteomes" id="UP000663505"/>
    </source>
</evidence>
<accession>A0A9X7VXW2</accession>
<feature type="signal peptide" evidence="2">
    <location>
        <begin position="1"/>
        <end position="26"/>
    </location>
</feature>
<evidence type="ECO:0000256" key="2">
    <source>
        <dbReference type="SAM" id="SignalP"/>
    </source>
</evidence>
<keyword evidence="4" id="KW-1185">Reference proteome</keyword>
<dbReference type="PROSITE" id="PS51257">
    <property type="entry name" value="PROKAR_LIPOPROTEIN"/>
    <property type="match status" value="1"/>
</dbReference>
<evidence type="ECO:0000256" key="1">
    <source>
        <dbReference type="SAM" id="MobiDB-lite"/>
    </source>
</evidence>
<proteinExistence type="predicted"/>
<reference evidence="3 4" key="1">
    <citation type="submission" date="2021-02" db="EMBL/GenBank/DDBJ databases">
        <title>Alicyclobacillus curvatus sp. nov. and Alicyclobacillus mengziensis sp. nov., two acidophilic bacteria isolated from acid mine drainage.</title>
        <authorList>
            <person name="Huang Y."/>
        </authorList>
    </citation>
    <scope>NUCLEOTIDE SEQUENCE [LARGE SCALE GENOMIC DNA]</scope>
    <source>
        <strain evidence="3 4">S30H14</strain>
    </source>
</reference>
<dbReference type="Proteomes" id="UP000663505">
    <property type="component" value="Chromosome"/>
</dbReference>
<dbReference type="EMBL" id="CP071182">
    <property type="protein sequence ID" value="QSO47046.1"/>
    <property type="molecule type" value="Genomic_DNA"/>
</dbReference>
<dbReference type="RefSeq" id="WP_206656410.1">
    <property type="nucleotide sequence ID" value="NZ_CP071182.1"/>
</dbReference>
<keyword evidence="2" id="KW-0732">Signal</keyword>
<dbReference type="KEGG" id="afx:JZ786_21960"/>
<feature type="compositionally biased region" description="Polar residues" evidence="1">
    <location>
        <begin position="44"/>
        <end position="72"/>
    </location>
</feature>
<dbReference type="AlphaFoldDB" id="A0A9X7VXW2"/>
<evidence type="ECO:0000313" key="3">
    <source>
        <dbReference type="EMBL" id="QSO47046.1"/>
    </source>
</evidence>
<protein>
    <recommendedName>
        <fullName evidence="5">Lipoprotein</fullName>
    </recommendedName>
</protein>
<gene>
    <name evidence="3" type="ORF">JZ786_21960</name>
</gene>
<name>A0A9X7VXW2_9BACL</name>
<organism evidence="3 4">
    <name type="scientific">Alicyclobacillus mengziensis</name>
    <dbReference type="NCBI Taxonomy" id="2931921"/>
    <lineage>
        <taxon>Bacteria</taxon>
        <taxon>Bacillati</taxon>
        <taxon>Bacillota</taxon>
        <taxon>Bacilli</taxon>
        <taxon>Bacillales</taxon>
        <taxon>Alicyclobacillaceae</taxon>
        <taxon>Alicyclobacillus</taxon>
    </lineage>
</organism>
<evidence type="ECO:0008006" key="5">
    <source>
        <dbReference type="Google" id="ProtNLM"/>
    </source>
</evidence>
<sequence length="401" mass="42823">MKQRRHNKRQAVVISVLVAASFGLTACSTNTGLRQLTHAGGAAKSQSVNGSSGTRNGNPVQDTAANTPLASGNGSGPGKSVASFSGVVVGSGPFDTAGLFNFYNDSIYVTEVGNTVYVSWESYVHGDEIYTSIAQGGQWVVRDKPIYSLAPLSVDGNWSRYLAGNELAVVDRFNDDAFMVNWNNTGKMTHQQTLYKGWLSGDFPISVDGAWAVALHLPYGAPAGGARYDLIFPSSPTKPQVMTTSTSQFTGALYAYDAGLSRLYEIQTNQVGVHVLDVYKVGNVASSQSGTAAANSVPVNTQLIMNRSGQPLEHKLPGLPQLLEVSPQGTIYTLTRDTQNPALVSVTAYNKDLKQVAKWNQVKLANPYTRDVQLSVSSGTPHVFAVVNDQGQAAIQEITLK</sequence>
<feature type="region of interest" description="Disordered" evidence="1">
    <location>
        <begin position="42"/>
        <end position="75"/>
    </location>
</feature>
<feature type="chain" id="PRO_5040913882" description="Lipoprotein" evidence="2">
    <location>
        <begin position="27"/>
        <end position="401"/>
    </location>
</feature>